<gene>
    <name evidence="1" type="ORF">SDC9_156051</name>
</gene>
<sequence length="38" mass="3899">MLVRIPITGKTGSLNASVAAALGMFEWARGKGVDGHGE</sequence>
<dbReference type="EMBL" id="VSSQ01054857">
    <property type="protein sequence ID" value="MPN08766.1"/>
    <property type="molecule type" value="Genomic_DNA"/>
</dbReference>
<name>A0A645F573_9ZZZZ</name>
<reference evidence="1" key="1">
    <citation type="submission" date="2019-08" db="EMBL/GenBank/DDBJ databases">
        <authorList>
            <person name="Kucharzyk K."/>
            <person name="Murdoch R.W."/>
            <person name="Higgins S."/>
            <person name="Loffler F."/>
        </authorList>
    </citation>
    <scope>NUCLEOTIDE SEQUENCE</scope>
</reference>
<dbReference type="InterPro" id="IPR029028">
    <property type="entry name" value="Alpha/beta_knot_MTases"/>
</dbReference>
<comment type="caution">
    <text evidence="1">The sequence shown here is derived from an EMBL/GenBank/DDBJ whole genome shotgun (WGS) entry which is preliminary data.</text>
</comment>
<dbReference type="InterPro" id="IPR029026">
    <property type="entry name" value="tRNA_m1G_MTases_N"/>
</dbReference>
<evidence type="ECO:0000313" key="1">
    <source>
        <dbReference type="EMBL" id="MPN08766.1"/>
    </source>
</evidence>
<organism evidence="1">
    <name type="scientific">bioreactor metagenome</name>
    <dbReference type="NCBI Taxonomy" id="1076179"/>
    <lineage>
        <taxon>unclassified sequences</taxon>
        <taxon>metagenomes</taxon>
        <taxon>ecological metagenomes</taxon>
    </lineage>
</organism>
<dbReference type="Gene3D" id="3.40.1280.10">
    <property type="match status" value="1"/>
</dbReference>
<accession>A0A645F573</accession>
<protein>
    <submittedName>
        <fullName evidence="1">Uncharacterized protein</fullName>
    </submittedName>
</protein>
<dbReference type="AlphaFoldDB" id="A0A645F573"/>
<dbReference type="SUPFAM" id="SSF75217">
    <property type="entry name" value="alpha/beta knot"/>
    <property type="match status" value="1"/>
</dbReference>
<proteinExistence type="predicted"/>